<proteinExistence type="predicted"/>
<dbReference type="Proteomes" id="UP000887159">
    <property type="component" value="Unassembled WGS sequence"/>
</dbReference>
<feature type="region of interest" description="Disordered" evidence="1">
    <location>
        <begin position="203"/>
        <end position="222"/>
    </location>
</feature>
<sequence>MGHGREKSFISEEVYRNYFSYRPRQKTKDRVVTAQEPRAVIWVESSYKFESGNFRNPGNSIYLITCNISAFLGIDFMKASRLTLDFDQKSLIIPDHLIKQMPKEEKLIDIDLTESKLDDEQQRQLKALFNNFKGLFSDQPGLTHVVYHEIDTGDKGPVVSRPYKYDRVKQGIIDYHIDKMLRDGTICPINSSYASPVVLTRKNNDLPPDSPRRIVSRSIIGN</sequence>
<evidence type="ECO:0000313" key="2">
    <source>
        <dbReference type="EMBL" id="GFY30588.1"/>
    </source>
</evidence>
<dbReference type="AlphaFoldDB" id="A0A8X7BGS3"/>
<organism evidence="2 3">
    <name type="scientific">Trichonephila clavipes</name>
    <name type="common">Golden silk orbweaver</name>
    <name type="synonym">Nephila clavipes</name>
    <dbReference type="NCBI Taxonomy" id="2585209"/>
    <lineage>
        <taxon>Eukaryota</taxon>
        <taxon>Metazoa</taxon>
        <taxon>Ecdysozoa</taxon>
        <taxon>Arthropoda</taxon>
        <taxon>Chelicerata</taxon>
        <taxon>Arachnida</taxon>
        <taxon>Araneae</taxon>
        <taxon>Araneomorphae</taxon>
        <taxon>Entelegynae</taxon>
        <taxon>Araneoidea</taxon>
        <taxon>Nephilidae</taxon>
        <taxon>Trichonephila</taxon>
    </lineage>
</organism>
<evidence type="ECO:0000256" key="1">
    <source>
        <dbReference type="SAM" id="MobiDB-lite"/>
    </source>
</evidence>
<name>A0A8X7BGS3_TRICX</name>
<dbReference type="EMBL" id="BMAU01021394">
    <property type="protein sequence ID" value="GFY30588.1"/>
    <property type="molecule type" value="Genomic_DNA"/>
</dbReference>
<comment type="caution">
    <text evidence="2">The sequence shown here is derived from an EMBL/GenBank/DDBJ whole genome shotgun (WGS) entry which is preliminary data.</text>
</comment>
<reference evidence="2" key="1">
    <citation type="submission" date="2020-08" db="EMBL/GenBank/DDBJ databases">
        <title>Multicomponent nature underlies the extraordinary mechanical properties of spider dragline silk.</title>
        <authorList>
            <person name="Kono N."/>
            <person name="Nakamura H."/>
            <person name="Mori M."/>
            <person name="Yoshida Y."/>
            <person name="Ohtoshi R."/>
            <person name="Malay A.D."/>
            <person name="Moran D.A.P."/>
            <person name="Tomita M."/>
            <person name="Numata K."/>
            <person name="Arakawa K."/>
        </authorList>
    </citation>
    <scope>NUCLEOTIDE SEQUENCE</scope>
</reference>
<evidence type="ECO:0000313" key="3">
    <source>
        <dbReference type="Proteomes" id="UP000887159"/>
    </source>
</evidence>
<dbReference type="InterPro" id="IPR043502">
    <property type="entry name" value="DNA/RNA_pol_sf"/>
</dbReference>
<gene>
    <name evidence="2" type="primary">X975_14853</name>
    <name evidence="2" type="ORF">TNCV_3117501</name>
</gene>
<keyword evidence="3" id="KW-1185">Reference proteome</keyword>
<protein>
    <submittedName>
        <fullName evidence="2">Retrovirus-related Pol polyprotein from transposon 297</fullName>
    </submittedName>
</protein>
<dbReference type="GO" id="GO:0071897">
    <property type="term" value="P:DNA biosynthetic process"/>
    <property type="evidence" value="ECO:0007669"/>
    <property type="project" value="UniProtKB-ARBA"/>
</dbReference>
<dbReference type="SUPFAM" id="SSF56672">
    <property type="entry name" value="DNA/RNA polymerases"/>
    <property type="match status" value="1"/>
</dbReference>
<dbReference type="Gene3D" id="3.10.10.10">
    <property type="entry name" value="HIV Type 1 Reverse Transcriptase, subunit A, domain 1"/>
    <property type="match status" value="1"/>
</dbReference>
<accession>A0A8X7BGS3</accession>